<dbReference type="Proteomes" id="UP000885847">
    <property type="component" value="Unassembled WGS sequence"/>
</dbReference>
<evidence type="ECO:0000259" key="9">
    <source>
        <dbReference type="PROSITE" id="PS50263"/>
    </source>
</evidence>
<dbReference type="InterPro" id="IPR045378">
    <property type="entry name" value="LNT_N"/>
</dbReference>
<evidence type="ECO:0000256" key="8">
    <source>
        <dbReference type="SAM" id="Phobius"/>
    </source>
</evidence>
<keyword evidence="7" id="KW-0012">Acyltransferase</keyword>
<evidence type="ECO:0000256" key="1">
    <source>
        <dbReference type="ARBA" id="ARBA00004651"/>
    </source>
</evidence>
<dbReference type="PROSITE" id="PS50263">
    <property type="entry name" value="CN_HYDROLASE"/>
    <property type="match status" value="1"/>
</dbReference>
<accession>A0A7C0ZDL7</accession>
<dbReference type="InterPro" id="IPR036526">
    <property type="entry name" value="C-N_Hydrolase_sf"/>
</dbReference>
<keyword evidence="5 8" id="KW-1133">Transmembrane helix</keyword>
<evidence type="ECO:0000256" key="5">
    <source>
        <dbReference type="ARBA" id="ARBA00022989"/>
    </source>
</evidence>
<feature type="transmembrane region" description="Helical" evidence="8">
    <location>
        <begin position="107"/>
        <end position="125"/>
    </location>
</feature>
<dbReference type="GO" id="GO:0042158">
    <property type="term" value="P:lipoprotein biosynthetic process"/>
    <property type="evidence" value="ECO:0007669"/>
    <property type="project" value="InterPro"/>
</dbReference>
<name>A0A7C0ZDL7_UNCW3</name>
<feature type="transmembrane region" description="Helical" evidence="8">
    <location>
        <begin position="6"/>
        <end position="39"/>
    </location>
</feature>
<comment type="subcellular location">
    <subcellularLocation>
        <location evidence="1">Cell membrane</location>
        <topology evidence="1">Multi-pass membrane protein</topology>
    </subcellularLocation>
</comment>
<keyword evidence="6 8" id="KW-0472">Membrane</keyword>
<evidence type="ECO:0000256" key="3">
    <source>
        <dbReference type="ARBA" id="ARBA00022679"/>
    </source>
</evidence>
<dbReference type="InterPro" id="IPR004563">
    <property type="entry name" value="Apolipo_AcylTrfase"/>
</dbReference>
<dbReference type="SUPFAM" id="SSF51161">
    <property type="entry name" value="Trimeric LpxA-like enzymes"/>
    <property type="match status" value="1"/>
</dbReference>
<feature type="transmembrane region" description="Helical" evidence="8">
    <location>
        <begin position="145"/>
        <end position="173"/>
    </location>
</feature>
<dbReference type="Pfam" id="PF20154">
    <property type="entry name" value="LNT_N"/>
    <property type="match status" value="1"/>
</dbReference>
<evidence type="ECO:0000313" key="10">
    <source>
        <dbReference type="EMBL" id="HDI83159.1"/>
    </source>
</evidence>
<dbReference type="PANTHER" id="PTHR38686:SF1">
    <property type="entry name" value="APOLIPOPROTEIN N-ACYLTRANSFERASE"/>
    <property type="match status" value="1"/>
</dbReference>
<dbReference type="GO" id="GO:0005886">
    <property type="term" value="C:plasma membrane"/>
    <property type="evidence" value="ECO:0007669"/>
    <property type="project" value="UniProtKB-SubCell"/>
</dbReference>
<feature type="transmembrane region" description="Helical" evidence="8">
    <location>
        <begin position="180"/>
        <end position="197"/>
    </location>
</feature>
<dbReference type="SUPFAM" id="SSF56317">
    <property type="entry name" value="Carbon-nitrogen hydrolase"/>
    <property type="match status" value="1"/>
</dbReference>
<sequence>MNKKRLLLISFGSILLAISFAPFSLAIAAWIGFTLIFFGISGSRRPFVLGYIAGAVFYILLLYWIPLSDVGDARPWVLLGFILLIAYISLYYAVSLYLFFKMEQRGWWLYLWPLVFAGLEFFRSLSPSFGFPWGSIAYSQSRLYFMFQFADLGGIPLVTLWVLYFNLFLYLFIKRRKKQYFYFLIGLFLFALIYSFIDLRIPLREKGSLNVCILQPNIDPEIKRSGGVEKRLSLIEDMLLQFPGSDLYILPESASPCLILSSSWCRERFIKLSDTLNAGLVVGTQELRYHAGRRRPHNSSVFLFNGYIRGVYRKIYLVPFVERLPFNDVIPALNNIDFGQGDFIPGKEYHVFNIKGLGFSTPICYEEIFPRVVRRYVRNGANFIVNITEDSWFGRTSGPFQHFEMSIFRAIEYKRPVIRCANSGVSGFIDPHGRIRKETHIFTRKIVPVQVHGIETMTIYARIGDLFAWLFLFFAGFSIYYFLKRDYYKHRTAIVERYAEVGKGTKIWHFSHIMGKVGENCVIGQNCFVGREAVTGNGVKLENGVNVFSKVTIEDDVFVGPEATFTNDI</sequence>
<dbReference type="PANTHER" id="PTHR38686">
    <property type="entry name" value="APOLIPOPROTEIN N-ACYLTRANSFERASE"/>
    <property type="match status" value="1"/>
</dbReference>
<evidence type="ECO:0000256" key="2">
    <source>
        <dbReference type="ARBA" id="ARBA00022475"/>
    </source>
</evidence>
<dbReference type="InterPro" id="IPR011004">
    <property type="entry name" value="Trimer_LpxA-like_sf"/>
</dbReference>
<evidence type="ECO:0000256" key="6">
    <source>
        <dbReference type="ARBA" id="ARBA00023136"/>
    </source>
</evidence>
<reference evidence="10" key="1">
    <citation type="journal article" date="2020" name="mSystems">
        <title>Genome- and Community-Level Interaction Insights into Carbon Utilization and Element Cycling Functions of Hydrothermarchaeota in Hydrothermal Sediment.</title>
        <authorList>
            <person name="Zhou Z."/>
            <person name="Liu Y."/>
            <person name="Xu W."/>
            <person name="Pan J."/>
            <person name="Luo Z.H."/>
            <person name="Li M."/>
        </authorList>
    </citation>
    <scope>NUCLEOTIDE SEQUENCE [LARGE SCALE GENOMIC DNA]</scope>
    <source>
        <strain evidence="10">HyVt-102</strain>
    </source>
</reference>
<dbReference type="AlphaFoldDB" id="A0A7C0ZDL7"/>
<organism evidence="10">
    <name type="scientific">candidate division WOR-3 bacterium</name>
    <dbReference type="NCBI Taxonomy" id="2052148"/>
    <lineage>
        <taxon>Bacteria</taxon>
        <taxon>Bacteria division WOR-3</taxon>
    </lineage>
</organism>
<dbReference type="CDD" id="cd07571">
    <property type="entry name" value="ALP_N-acyl_transferase"/>
    <property type="match status" value="1"/>
</dbReference>
<feature type="non-terminal residue" evidence="10">
    <location>
        <position position="569"/>
    </location>
</feature>
<comment type="caution">
    <text evidence="10">The sequence shown here is derived from an EMBL/GenBank/DDBJ whole genome shotgun (WGS) entry which is preliminary data.</text>
</comment>
<dbReference type="Pfam" id="PF00795">
    <property type="entry name" value="CN_hydrolase"/>
    <property type="match status" value="1"/>
</dbReference>
<keyword evidence="4 8" id="KW-0812">Transmembrane</keyword>
<evidence type="ECO:0000256" key="7">
    <source>
        <dbReference type="ARBA" id="ARBA00023315"/>
    </source>
</evidence>
<protein>
    <submittedName>
        <fullName evidence="10">Apolipoprotein N-acyltransferase</fullName>
    </submittedName>
</protein>
<dbReference type="EMBL" id="DQWE01000249">
    <property type="protein sequence ID" value="HDI83159.1"/>
    <property type="molecule type" value="Genomic_DNA"/>
</dbReference>
<dbReference type="HAMAP" id="MF_01148">
    <property type="entry name" value="Lnt"/>
    <property type="match status" value="1"/>
</dbReference>
<dbReference type="NCBIfam" id="TIGR00546">
    <property type="entry name" value="lnt"/>
    <property type="match status" value="1"/>
</dbReference>
<gene>
    <name evidence="10" type="primary">lnt</name>
    <name evidence="10" type="ORF">ENF18_05150</name>
</gene>
<keyword evidence="3" id="KW-0808">Transferase</keyword>
<feature type="transmembrane region" description="Helical" evidence="8">
    <location>
        <begin position="46"/>
        <end position="65"/>
    </location>
</feature>
<feature type="domain" description="CN hydrolase" evidence="9">
    <location>
        <begin position="214"/>
        <end position="453"/>
    </location>
</feature>
<feature type="transmembrane region" description="Helical" evidence="8">
    <location>
        <begin position="77"/>
        <end position="100"/>
    </location>
</feature>
<dbReference type="InterPro" id="IPR003010">
    <property type="entry name" value="C-N_Hydrolase"/>
</dbReference>
<keyword evidence="2" id="KW-1003">Cell membrane</keyword>
<proteinExistence type="inferred from homology"/>
<feature type="transmembrane region" description="Helical" evidence="8">
    <location>
        <begin position="466"/>
        <end position="483"/>
    </location>
</feature>
<evidence type="ECO:0000256" key="4">
    <source>
        <dbReference type="ARBA" id="ARBA00022692"/>
    </source>
</evidence>
<dbReference type="Gene3D" id="2.160.10.10">
    <property type="entry name" value="Hexapeptide repeat proteins"/>
    <property type="match status" value="1"/>
</dbReference>
<dbReference type="GO" id="GO:0016410">
    <property type="term" value="F:N-acyltransferase activity"/>
    <property type="evidence" value="ECO:0007669"/>
    <property type="project" value="InterPro"/>
</dbReference>
<dbReference type="Gene3D" id="3.60.110.10">
    <property type="entry name" value="Carbon-nitrogen hydrolase"/>
    <property type="match status" value="1"/>
</dbReference>